<name>A0AAE0E8P1_9ROSI</name>
<evidence type="ECO:0000313" key="2">
    <source>
        <dbReference type="EMBL" id="KAK3218692.1"/>
    </source>
</evidence>
<dbReference type="AlphaFoldDB" id="A0AAE0E8P1"/>
<reference evidence="2" key="1">
    <citation type="journal article" date="2023" name="Plant J.">
        <title>Genome sequences and population genomics provide insights into the demographic history, inbreeding, and mutation load of two 'living fossil' tree species of Dipteronia.</title>
        <authorList>
            <person name="Feng Y."/>
            <person name="Comes H.P."/>
            <person name="Chen J."/>
            <person name="Zhu S."/>
            <person name="Lu R."/>
            <person name="Zhang X."/>
            <person name="Li P."/>
            <person name="Qiu J."/>
            <person name="Olsen K.M."/>
            <person name="Qiu Y."/>
        </authorList>
    </citation>
    <scope>NUCLEOTIDE SEQUENCE</scope>
    <source>
        <strain evidence="2">NBL</strain>
    </source>
</reference>
<keyword evidence="1" id="KW-0812">Transmembrane</keyword>
<feature type="transmembrane region" description="Helical" evidence="1">
    <location>
        <begin position="9"/>
        <end position="28"/>
    </location>
</feature>
<keyword evidence="1" id="KW-1133">Transmembrane helix</keyword>
<keyword evidence="3" id="KW-1185">Reference proteome</keyword>
<keyword evidence="1" id="KW-0472">Membrane</keyword>
<evidence type="ECO:0000256" key="1">
    <source>
        <dbReference type="SAM" id="Phobius"/>
    </source>
</evidence>
<gene>
    <name evidence="2" type="ORF">Dsin_012662</name>
</gene>
<sequence>MIEGVQQRVLTACLVFIVSMLIAVWVVVAGDSQVRLLLVSLLHLVLLKNAWMALKVIGSRGIVITNMRLDEIGMKLDFIWAPYETHLTHLIMKYKVKRSYPNVFMMGSGLWRQIMVLVLVCS</sequence>
<protein>
    <submittedName>
        <fullName evidence="2">Uncharacterized protein</fullName>
    </submittedName>
</protein>
<dbReference type="Proteomes" id="UP001281410">
    <property type="component" value="Unassembled WGS sequence"/>
</dbReference>
<proteinExistence type="predicted"/>
<dbReference type="EMBL" id="JANJYJ010000004">
    <property type="protein sequence ID" value="KAK3218692.1"/>
    <property type="molecule type" value="Genomic_DNA"/>
</dbReference>
<accession>A0AAE0E8P1</accession>
<comment type="caution">
    <text evidence="2">The sequence shown here is derived from an EMBL/GenBank/DDBJ whole genome shotgun (WGS) entry which is preliminary data.</text>
</comment>
<organism evidence="2 3">
    <name type="scientific">Dipteronia sinensis</name>
    <dbReference type="NCBI Taxonomy" id="43782"/>
    <lineage>
        <taxon>Eukaryota</taxon>
        <taxon>Viridiplantae</taxon>
        <taxon>Streptophyta</taxon>
        <taxon>Embryophyta</taxon>
        <taxon>Tracheophyta</taxon>
        <taxon>Spermatophyta</taxon>
        <taxon>Magnoliopsida</taxon>
        <taxon>eudicotyledons</taxon>
        <taxon>Gunneridae</taxon>
        <taxon>Pentapetalae</taxon>
        <taxon>rosids</taxon>
        <taxon>malvids</taxon>
        <taxon>Sapindales</taxon>
        <taxon>Sapindaceae</taxon>
        <taxon>Hippocastanoideae</taxon>
        <taxon>Acereae</taxon>
        <taxon>Dipteronia</taxon>
    </lineage>
</organism>
<evidence type="ECO:0000313" key="3">
    <source>
        <dbReference type="Proteomes" id="UP001281410"/>
    </source>
</evidence>
<feature type="transmembrane region" description="Helical" evidence="1">
    <location>
        <begin position="34"/>
        <end position="54"/>
    </location>
</feature>